<dbReference type="AlphaFoldDB" id="A0A9Q0C132"/>
<dbReference type="PANTHER" id="PTHR35290">
    <property type="entry name" value="PROTEIN CASPARIAN STRIP INTEGRITY FACTOR 1-RELATED"/>
    <property type="match status" value="1"/>
</dbReference>
<organism evidence="3 4">
    <name type="scientific">Rhynchospora breviuscula</name>
    <dbReference type="NCBI Taxonomy" id="2022672"/>
    <lineage>
        <taxon>Eukaryota</taxon>
        <taxon>Viridiplantae</taxon>
        <taxon>Streptophyta</taxon>
        <taxon>Embryophyta</taxon>
        <taxon>Tracheophyta</taxon>
        <taxon>Spermatophyta</taxon>
        <taxon>Magnoliopsida</taxon>
        <taxon>Liliopsida</taxon>
        <taxon>Poales</taxon>
        <taxon>Cyperaceae</taxon>
        <taxon>Cyperoideae</taxon>
        <taxon>Rhynchosporeae</taxon>
        <taxon>Rhynchospora</taxon>
    </lineage>
</organism>
<keyword evidence="4" id="KW-1185">Reference proteome</keyword>
<protein>
    <submittedName>
        <fullName evidence="3">Uncharacterized protein</fullName>
    </submittedName>
</protein>
<feature type="compositionally biased region" description="Basic and acidic residues" evidence="1">
    <location>
        <begin position="88"/>
        <end position="97"/>
    </location>
</feature>
<feature type="region of interest" description="Disordered" evidence="1">
    <location>
        <begin position="59"/>
        <end position="97"/>
    </location>
</feature>
<evidence type="ECO:0000256" key="1">
    <source>
        <dbReference type="SAM" id="MobiDB-lite"/>
    </source>
</evidence>
<name>A0A9Q0C132_9POAL</name>
<keyword evidence="2" id="KW-0732">Signal</keyword>
<dbReference type="PANTHER" id="PTHR35290:SF2">
    <property type="entry name" value="PROTEIN CASPARIAN STRIP INTEGRITY FACTOR 1"/>
    <property type="match status" value="1"/>
</dbReference>
<comment type="caution">
    <text evidence="3">The sequence shown here is derived from an EMBL/GenBank/DDBJ whole genome shotgun (WGS) entry which is preliminary data.</text>
</comment>
<gene>
    <name evidence="3" type="ORF">LUZ63_016203</name>
</gene>
<dbReference type="Proteomes" id="UP001151287">
    <property type="component" value="Unassembled WGS sequence"/>
</dbReference>
<dbReference type="EMBL" id="JAMQYH010000005">
    <property type="protein sequence ID" value="KAJ1684813.1"/>
    <property type="molecule type" value="Genomic_DNA"/>
</dbReference>
<dbReference type="OrthoDB" id="1936508at2759"/>
<reference evidence="3" key="1">
    <citation type="journal article" date="2022" name="Cell">
        <title>Repeat-based holocentromeres influence genome architecture and karyotype evolution.</title>
        <authorList>
            <person name="Hofstatter P.G."/>
            <person name="Thangavel G."/>
            <person name="Lux T."/>
            <person name="Neumann P."/>
            <person name="Vondrak T."/>
            <person name="Novak P."/>
            <person name="Zhang M."/>
            <person name="Costa L."/>
            <person name="Castellani M."/>
            <person name="Scott A."/>
            <person name="Toegelov H."/>
            <person name="Fuchs J."/>
            <person name="Mata-Sucre Y."/>
            <person name="Dias Y."/>
            <person name="Vanzela A.L.L."/>
            <person name="Huettel B."/>
            <person name="Almeida C.C.S."/>
            <person name="Simkova H."/>
            <person name="Souza G."/>
            <person name="Pedrosa-Harand A."/>
            <person name="Macas J."/>
            <person name="Mayer K.F.X."/>
            <person name="Houben A."/>
            <person name="Marques A."/>
        </authorList>
    </citation>
    <scope>NUCLEOTIDE SEQUENCE</scope>
    <source>
        <strain evidence="3">RhyBre1mFocal</strain>
    </source>
</reference>
<feature type="chain" id="PRO_5040408425" evidence="2">
    <location>
        <begin position="31"/>
        <end position="97"/>
    </location>
</feature>
<proteinExistence type="predicted"/>
<sequence>MSTTRSWCTRVPPLLLLLLVVLLLLSPSYAGGKRRLLNSHLVQGEPKIELRIMTAVDEDAGDEERKHGRSLRVHTNDYYTNDPSPTMDKPHFKDIPN</sequence>
<evidence type="ECO:0000313" key="4">
    <source>
        <dbReference type="Proteomes" id="UP001151287"/>
    </source>
</evidence>
<feature type="signal peptide" evidence="2">
    <location>
        <begin position="1"/>
        <end position="30"/>
    </location>
</feature>
<accession>A0A9Q0C132</accession>
<evidence type="ECO:0000313" key="3">
    <source>
        <dbReference type="EMBL" id="KAJ1684813.1"/>
    </source>
</evidence>
<evidence type="ECO:0000256" key="2">
    <source>
        <dbReference type="SAM" id="SignalP"/>
    </source>
</evidence>
<dbReference type="InterPro" id="IPR038974">
    <property type="entry name" value="CIF1/2"/>
</dbReference>